<keyword evidence="1" id="KW-0472">Membrane</keyword>
<dbReference type="AlphaFoldDB" id="A0A8J3IAR5"/>
<dbReference type="InterPro" id="IPR019606">
    <property type="entry name" value="GerMN"/>
</dbReference>
<evidence type="ECO:0000313" key="4">
    <source>
        <dbReference type="Proteomes" id="UP000597444"/>
    </source>
</evidence>
<keyword evidence="1" id="KW-1133">Transmembrane helix</keyword>
<sequence length="218" mass="23567">MHMTNVLKNGSRLSKVSGHLSLFPIGSLSFLIMLLVMLSGCGTNTGNTVNAVQVSPPPTSGAKGYPVNVYFPKQNPQGFVSKTKIFPLQRLSPTKAVATTALQLLIAGPTAVEQKAGYYSNLGHMLRGPSTCGSSHGRPDFRLTLDRRGKYVEVGTATVQFCRQIIGIAAIPDAIVRDQIGRTLEQFPTIKKVLILRMDGSCFQAESFVGTYCESYQP</sequence>
<gene>
    <name evidence="3" type="ORF">KSF_002010</name>
</gene>
<comment type="caution">
    <text evidence="3">The sequence shown here is derived from an EMBL/GenBank/DDBJ whole genome shotgun (WGS) entry which is preliminary data.</text>
</comment>
<protein>
    <recommendedName>
        <fullName evidence="2">GerMN domain-containing protein</fullName>
    </recommendedName>
</protein>
<dbReference type="Pfam" id="PF10646">
    <property type="entry name" value="Germane"/>
    <property type="match status" value="1"/>
</dbReference>
<keyword evidence="1" id="KW-0812">Transmembrane</keyword>
<accession>A0A8J3IAR5</accession>
<dbReference type="EMBL" id="BNJK01000001">
    <property type="protein sequence ID" value="GHO90153.1"/>
    <property type="molecule type" value="Genomic_DNA"/>
</dbReference>
<evidence type="ECO:0000256" key="1">
    <source>
        <dbReference type="SAM" id="Phobius"/>
    </source>
</evidence>
<reference evidence="3" key="1">
    <citation type="submission" date="2020-10" db="EMBL/GenBank/DDBJ databases">
        <title>Taxonomic study of unclassified bacteria belonging to the class Ktedonobacteria.</title>
        <authorList>
            <person name="Yabe S."/>
            <person name="Wang C.M."/>
            <person name="Zheng Y."/>
            <person name="Sakai Y."/>
            <person name="Cavaletti L."/>
            <person name="Monciardini P."/>
            <person name="Donadio S."/>
        </authorList>
    </citation>
    <scope>NUCLEOTIDE SEQUENCE</scope>
    <source>
        <strain evidence="3">ID150040</strain>
    </source>
</reference>
<proteinExistence type="predicted"/>
<organism evidence="3 4">
    <name type="scientific">Reticulibacter mediterranei</name>
    <dbReference type="NCBI Taxonomy" id="2778369"/>
    <lineage>
        <taxon>Bacteria</taxon>
        <taxon>Bacillati</taxon>
        <taxon>Chloroflexota</taxon>
        <taxon>Ktedonobacteria</taxon>
        <taxon>Ktedonobacterales</taxon>
        <taxon>Reticulibacteraceae</taxon>
        <taxon>Reticulibacter</taxon>
    </lineage>
</organism>
<dbReference type="Proteomes" id="UP000597444">
    <property type="component" value="Unassembled WGS sequence"/>
</dbReference>
<evidence type="ECO:0000259" key="2">
    <source>
        <dbReference type="Pfam" id="PF10646"/>
    </source>
</evidence>
<name>A0A8J3IAR5_9CHLR</name>
<keyword evidence="4" id="KW-1185">Reference proteome</keyword>
<feature type="transmembrane region" description="Helical" evidence="1">
    <location>
        <begin position="20"/>
        <end position="40"/>
    </location>
</feature>
<evidence type="ECO:0000313" key="3">
    <source>
        <dbReference type="EMBL" id="GHO90153.1"/>
    </source>
</evidence>
<feature type="domain" description="GerMN" evidence="2">
    <location>
        <begin position="68"/>
        <end position="200"/>
    </location>
</feature>